<proteinExistence type="predicted"/>
<evidence type="ECO:0000313" key="1">
    <source>
        <dbReference type="EMBL" id="CAH7684982.1"/>
    </source>
</evidence>
<keyword evidence="2" id="KW-1185">Reference proteome</keyword>
<sequence length="125" mass="13870">MNLYSAKDAATLLANQQANTTNQVSAFGPPISQLLLLPSPQSVVVEDLVKEGREKRGAERGFCWILLGFEEEGVAVEGNRWSHWKEGQKLGGSAPQRQNGWSKTTGATDLQRVLEVNWVQVCIWF</sequence>
<organism evidence="1 2">
    <name type="scientific">Phakopsora pachyrhizi</name>
    <name type="common">Asian soybean rust disease fungus</name>
    <dbReference type="NCBI Taxonomy" id="170000"/>
    <lineage>
        <taxon>Eukaryota</taxon>
        <taxon>Fungi</taxon>
        <taxon>Dikarya</taxon>
        <taxon>Basidiomycota</taxon>
        <taxon>Pucciniomycotina</taxon>
        <taxon>Pucciniomycetes</taxon>
        <taxon>Pucciniales</taxon>
        <taxon>Phakopsoraceae</taxon>
        <taxon>Phakopsora</taxon>
    </lineage>
</organism>
<reference evidence="1" key="1">
    <citation type="submission" date="2022-06" db="EMBL/GenBank/DDBJ databases">
        <authorList>
            <consortium name="SYNGENTA / RWTH Aachen University"/>
        </authorList>
    </citation>
    <scope>NUCLEOTIDE SEQUENCE</scope>
</reference>
<evidence type="ECO:0000313" key="2">
    <source>
        <dbReference type="Proteomes" id="UP001153365"/>
    </source>
</evidence>
<dbReference type="Proteomes" id="UP001153365">
    <property type="component" value="Unassembled WGS sequence"/>
</dbReference>
<accession>A0AAV0BGG0</accession>
<dbReference type="EMBL" id="CALTRL010005698">
    <property type="protein sequence ID" value="CAH7684982.1"/>
    <property type="molecule type" value="Genomic_DNA"/>
</dbReference>
<dbReference type="AlphaFoldDB" id="A0AAV0BGG0"/>
<gene>
    <name evidence="1" type="ORF">PPACK8108_LOCUS19439</name>
</gene>
<comment type="caution">
    <text evidence="1">The sequence shown here is derived from an EMBL/GenBank/DDBJ whole genome shotgun (WGS) entry which is preliminary data.</text>
</comment>
<name>A0AAV0BGG0_PHAPC</name>
<protein>
    <submittedName>
        <fullName evidence="1">Uncharacterized protein</fullName>
    </submittedName>
</protein>